<evidence type="ECO:0000256" key="9">
    <source>
        <dbReference type="ARBA" id="ARBA00022912"/>
    </source>
</evidence>
<proteinExistence type="inferred from homology"/>
<feature type="binding site" evidence="11">
    <location>
        <position position="519"/>
    </location>
    <ligand>
        <name>ATP</name>
        <dbReference type="ChEBI" id="CHEBI:30616"/>
    </ligand>
</feature>
<dbReference type="FunFam" id="1.10.510.10:FF:000571">
    <property type="entry name" value="Maternal embryonic leucine zipper kinase"/>
    <property type="match status" value="1"/>
</dbReference>
<feature type="compositionally biased region" description="Basic residues" evidence="15">
    <location>
        <begin position="732"/>
        <end position="745"/>
    </location>
</feature>
<dbReference type="PROSITE" id="PS01032">
    <property type="entry name" value="PPM_1"/>
    <property type="match status" value="1"/>
</dbReference>
<dbReference type="PANTHER" id="PTHR24350">
    <property type="entry name" value="SERINE/THREONINE-PROTEIN KINASE IAL-RELATED"/>
    <property type="match status" value="1"/>
</dbReference>
<keyword evidence="8 11" id="KW-0067">ATP-binding</keyword>
<comment type="similarity">
    <text evidence="14">Belongs to the PP2C family.</text>
</comment>
<keyword evidence="6 18" id="KW-0418">Kinase</keyword>
<dbReference type="VEuPathDB" id="FungiDB:H310_05839"/>
<feature type="region of interest" description="Disordered" evidence="15">
    <location>
        <begin position="633"/>
        <end position="652"/>
    </location>
</feature>
<feature type="domain" description="PPM-type phosphatase" evidence="17">
    <location>
        <begin position="859"/>
        <end position="1150"/>
    </location>
</feature>
<evidence type="ECO:0000256" key="6">
    <source>
        <dbReference type="ARBA" id="ARBA00022777"/>
    </source>
</evidence>
<dbReference type="GO" id="GO:0016020">
    <property type="term" value="C:membrane"/>
    <property type="evidence" value="ECO:0007669"/>
    <property type="project" value="UniProtKB-SubCell"/>
</dbReference>
<evidence type="ECO:0000256" key="11">
    <source>
        <dbReference type="PIRSR" id="PIRSR630616-2"/>
    </source>
</evidence>
<dbReference type="InterPro" id="IPR030616">
    <property type="entry name" value="Aur-like"/>
</dbReference>
<dbReference type="EMBL" id="KI913961">
    <property type="protein sequence ID" value="ETW02291.1"/>
    <property type="molecule type" value="Genomic_DNA"/>
</dbReference>
<keyword evidence="7 14" id="KW-0378">Hydrolase</keyword>
<dbReference type="RefSeq" id="XP_008868896.1">
    <property type="nucleotide sequence ID" value="XM_008870674.1"/>
</dbReference>
<dbReference type="InterPro" id="IPR008271">
    <property type="entry name" value="Ser/Thr_kinase_AS"/>
</dbReference>
<evidence type="ECO:0000259" key="17">
    <source>
        <dbReference type="PROSITE" id="PS51746"/>
    </source>
</evidence>
<feature type="domain" description="Protein kinase" evidence="16">
    <location>
        <begin position="355"/>
        <end position="631"/>
    </location>
</feature>
<name>A0A024U795_9STRA</name>
<dbReference type="InterPro" id="IPR000719">
    <property type="entry name" value="Prot_kinase_dom"/>
</dbReference>
<dbReference type="PROSITE" id="PS51746">
    <property type="entry name" value="PPM_2"/>
    <property type="match status" value="1"/>
</dbReference>
<feature type="compositionally biased region" description="Polar residues" evidence="15">
    <location>
        <begin position="30"/>
        <end position="46"/>
    </location>
</feature>
<dbReference type="GO" id="GO:0046872">
    <property type="term" value="F:metal ion binding"/>
    <property type="evidence" value="ECO:0007669"/>
    <property type="project" value="UniProtKB-KW"/>
</dbReference>
<dbReference type="PROSITE" id="PS00108">
    <property type="entry name" value="PROTEIN_KINASE_ST"/>
    <property type="match status" value="1"/>
</dbReference>
<dbReference type="GO" id="GO:0004721">
    <property type="term" value="F:phosphoprotein phosphatase activity"/>
    <property type="evidence" value="ECO:0007669"/>
    <property type="project" value="UniProtKB-KW"/>
</dbReference>
<evidence type="ECO:0000259" key="16">
    <source>
        <dbReference type="PROSITE" id="PS50011"/>
    </source>
</evidence>
<keyword evidence="2" id="KW-0723">Serine/threonine-protein kinase</keyword>
<keyword evidence="9 14" id="KW-0904">Protein phosphatase</keyword>
<dbReference type="Gene3D" id="3.60.40.10">
    <property type="entry name" value="PPM-type phosphatase domain"/>
    <property type="match status" value="1"/>
</dbReference>
<dbReference type="GeneID" id="20082889"/>
<evidence type="ECO:0000313" key="18">
    <source>
        <dbReference type="EMBL" id="ETW02291.1"/>
    </source>
</evidence>
<dbReference type="GO" id="GO:0004674">
    <property type="term" value="F:protein serine/threonine kinase activity"/>
    <property type="evidence" value="ECO:0007669"/>
    <property type="project" value="UniProtKB-KW"/>
</dbReference>
<evidence type="ECO:0000256" key="3">
    <source>
        <dbReference type="ARBA" id="ARBA00022679"/>
    </source>
</evidence>
<feature type="cross-link" description="Glycyl lysine isopeptide (Lys-Gly) (interchain with G-Cter in SUMO2)" evidence="12">
    <location>
        <position position="503"/>
    </location>
</feature>
<evidence type="ECO:0000256" key="1">
    <source>
        <dbReference type="ARBA" id="ARBA00004170"/>
    </source>
</evidence>
<comment type="subcellular location">
    <subcellularLocation>
        <location evidence="1">Membrane</location>
        <topology evidence="1">Peripheral membrane protein</topology>
    </subcellularLocation>
</comment>
<dbReference type="InterPro" id="IPR011009">
    <property type="entry name" value="Kinase-like_dom_sf"/>
</dbReference>
<evidence type="ECO:0000256" key="14">
    <source>
        <dbReference type="RuleBase" id="RU003465"/>
    </source>
</evidence>
<dbReference type="InterPro" id="IPR036457">
    <property type="entry name" value="PPM-type-like_dom_sf"/>
</dbReference>
<feature type="compositionally biased region" description="Pro residues" evidence="15">
    <location>
        <begin position="683"/>
        <end position="692"/>
    </location>
</feature>
<evidence type="ECO:0000256" key="2">
    <source>
        <dbReference type="ARBA" id="ARBA00022527"/>
    </source>
</evidence>
<feature type="compositionally biased region" description="Gly residues" evidence="15">
    <location>
        <begin position="130"/>
        <end position="150"/>
    </location>
</feature>
<dbReference type="SMART" id="SM00220">
    <property type="entry name" value="S_TKc"/>
    <property type="match status" value="1"/>
</dbReference>
<dbReference type="Pfam" id="PF00481">
    <property type="entry name" value="PP2C"/>
    <property type="match status" value="1"/>
</dbReference>
<dbReference type="CDD" id="cd00143">
    <property type="entry name" value="PP2Cc"/>
    <property type="match status" value="1"/>
</dbReference>
<dbReference type="FunFam" id="3.30.200.20:FF:000042">
    <property type="entry name" value="Aurora kinase A"/>
    <property type="match status" value="1"/>
</dbReference>
<dbReference type="eggNOG" id="KOG0698">
    <property type="taxonomic scope" value="Eukaryota"/>
</dbReference>
<sequence>MGCRHSQPRRASTQVVATMARDQPCIPPTSDDNTMAQSGSGSPTTAQNIRAANTTEFVKHIIDNVDRISVDESEAAHTHATLKSPPSHDSMTASIVATLVDETSRSQPPTPRGCQRVGSAGRMAMSSSHGGRGMPRGRGPARGGGRIGRGGRPDVLAPPSSEKYSVDIVSANGPRGHSRENGEFGQTLNVDSDGGGSSDSDDDDDVATNWLDTATLPATRGEGSNADSEPVDVHDWLGTQTPLPSVIDVAIPVSLPQERKQSTPVVVTDEPKRAIPSGMTADVMKSQEKVKLFVRQPSAGQSANLLMPLSPTQPAGIRDTTVVKKKKAELPTHNLPHPHPISGDWLNSRTMINNYIILESLGAGSYAEVKLCKEKTTGQLFAMKFIDRDVMNKQSKLTKQPDNLMDIKREIAIMKKLNHPNVLRLFEVMDDPHMNKLFLVLEYMQLGDLLSFKKGQKKLVGVAPSTETICEPMSDRELHGVALQVLLGLAYLHEQNIVHGDLKPQNLLIGERGVVKISDFGISQNLYGSKQKLLEAMGTPAFMSPEMCSGEQYSGQLADVWAVGATLYMLKFGNPPFVAKSALQVFDKIQHDPLVFPFPIDPILADFLSGIMTKDPSKRLALHEVMMHPWITKERLPPGRRPSPPKPKASSVPITVSADEINSAIHESPTPSAPPAGRRTQTPTPPTSPNAPRPIDSAPAKTHSSDSQKPDGRPVASPKHNEMQAMHEQGSSRRRLSQPTTKRKFVLTNEETHYRSQRFAQKRSHPKLVSGLSGDETVCAAAHGSSVHVAGDNEDDDMDDPDDAEAIYQSSNGLDELLLTTLAPTRHTVLPTIKADSSVFVDTSPSLTEHSANPHLTIRMGASSMQGRRSTQEDRWVAIPNIFEHANEHAVDALTRLGEQANRMGFVGLYDGHGGDGCASLLQERFHTHLLQNLPIPVPDGLALVAAVQSICVGFDATICDVLYASDSPSGSTATFSLIDGTCSTLRLVVGHVGDCRALICRSGECIALTTDHRCSTRTEHDKVVRSGGSIINNRVNGVLAITRTFGDLEFKGREVKAVQEAAQVYSQESVGAVLDATPDVIVVDVQPNDSFVLFACDGVWEVMTSEAAVAFVVARLQAHGNIHMAADELAQEAIRSLSSDNVTVVLVQLNCSTSA</sequence>
<dbReference type="STRING" id="157072.A0A024U795"/>
<keyword evidence="3" id="KW-0808">Transferase</keyword>
<dbReference type="Gene3D" id="1.10.510.10">
    <property type="entry name" value="Transferase(Phosphotransferase) domain 1"/>
    <property type="match status" value="1"/>
</dbReference>
<evidence type="ECO:0000256" key="4">
    <source>
        <dbReference type="ARBA" id="ARBA00022723"/>
    </source>
</evidence>
<dbReference type="SUPFAM" id="SSF56112">
    <property type="entry name" value="Protein kinase-like (PK-like)"/>
    <property type="match status" value="1"/>
</dbReference>
<feature type="region of interest" description="Disordered" evidence="15">
    <location>
        <begin position="665"/>
        <end position="771"/>
    </location>
</feature>
<evidence type="ECO:0000256" key="8">
    <source>
        <dbReference type="ARBA" id="ARBA00022840"/>
    </source>
</evidence>
<protein>
    <submittedName>
        <fullName evidence="18">CAMKK protein kinase</fullName>
    </submittedName>
</protein>
<organism evidence="18">
    <name type="scientific">Aphanomyces invadans</name>
    <dbReference type="NCBI Taxonomy" id="157072"/>
    <lineage>
        <taxon>Eukaryota</taxon>
        <taxon>Sar</taxon>
        <taxon>Stramenopiles</taxon>
        <taxon>Oomycota</taxon>
        <taxon>Saprolegniomycetes</taxon>
        <taxon>Saprolegniales</taxon>
        <taxon>Verrucalvaceae</taxon>
        <taxon>Aphanomyces</taxon>
    </lineage>
</organism>
<dbReference type="GO" id="GO:0005524">
    <property type="term" value="F:ATP binding"/>
    <property type="evidence" value="ECO:0007669"/>
    <property type="project" value="UniProtKB-UniRule"/>
</dbReference>
<keyword evidence="5 11" id="KW-0547">Nucleotide-binding</keyword>
<dbReference type="PROSITE" id="PS50011">
    <property type="entry name" value="PROTEIN_KINASE_DOM"/>
    <property type="match status" value="1"/>
</dbReference>
<feature type="region of interest" description="Disordered" evidence="15">
    <location>
        <begin position="101"/>
        <end position="207"/>
    </location>
</feature>
<evidence type="ECO:0000256" key="13">
    <source>
        <dbReference type="PROSITE-ProRule" id="PRU10141"/>
    </source>
</evidence>
<feature type="binding site" evidence="11 13">
    <location>
        <position position="384"/>
    </location>
    <ligand>
        <name>ATP</name>
        <dbReference type="ChEBI" id="CHEBI:30616"/>
    </ligand>
</feature>
<dbReference type="Pfam" id="PF00069">
    <property type="entry name" value="Pkinase"/>
    <property type="match status" value="1"/>
</dbReference>
<dbReference type="AlphaFoldDB" id="A0A024U795"/>
<dbReference type="InterPro" id="IPR000222">
    <property type="entry name" value="PP2C_BS"/>
</dbReference>
<accession>A0A024U795</accession>
<feature type="compositionally biased region" description="Basic and acidic residues" evidence="15">
    <location>
        <begin position="703"/>
        <end position="712"/>
    </location>
</feature>
<dbReference type="InterPro" id="IPR001932">
    <property type="entry name" value="PPM-type_phosphatase-like_dom"/>
</dbReference>
<dbReference type="SMART" id="SM00332">
    <property type="entry name" value="PP2Cc"/>
    <property type="match status" value="1"/>
</dbReference>
<dbReference type="OrthoDB" id="68483at2759"/>
<evidence type="ECO:0000256" key="10">
    <source>
        <dbReference type="PIRSR" id="PIRSR630616-1"/>
    </source>
</evidence>
<dbReference type="CDD" id="cd14008">
    <property type="entry name" value="STKc_LKB1_CaMKK"/>
    <property type="match status" value="1"/>
</dbReference>
<dbReference type="eggNOG" id="KOG0585">
    <property type="taxonomic scope" value="Eukaryota"/>
</dbReference>
<evidence type="ECO:0000256" key="5">
    <source>
        <dbReference type="ARBA" id="ARBA00022741"/>
    </source>
</evidence>
<evidence type="ECO:0000256" key="7">
    <source>
        <dbReference type="ARBA" id="ARBA00022801"/>
    </source>
</evidence>
<evidence type="ECO:0000256" key="15">
    <source>
        <dbReference type="SAM" id="MobiDB-lite"/>
    </source>
</evidence>
<evidence type="ECO:0000256" key="12">
    <source>
        <dbReference type="PIRSR" id="PIRSR630616-3"/>
    </source>
</evidence>
<dbReference type="InterPro" id="IPR017441">
    <property type="entry name" value="Protein_kinase_ATP_BS"/>
</dbReference>
<gene>
    <name evidence="18" type="ORF">H310_05839</name>
</gene>
<keyword evidence="4" id="KW-0479">Metal-binding</keyword>
<feature type="region of interest" description="Disordered" evidence="15">
    <location>
        <begin position="23"/>
        <end position="46"/>
    </location>
</feature>
<feature type="active site" description="Proton acceptor" evidence="10">
    <location>
        <position position="501"/>
    </location>
</feature>
<dbReference type="PROSITE" id="PS00107">
    <property type="entry name" value="PROTEIN_KINASE_ATP"/>
    <property type="match status" value="1"/>
</dbReference>
<dbReference type="SUPFAM" id="SSF81606">
    <property type="entry name" value="PP2C-like"/>
    <property type="match status" value="1"/>
</dbReference>
<reference evidence="18" key="1">
    <citation type="submission" date="2013-12" db="EMBL/GenBank/DDBJ databases">
        <title>The Genome Sequence of Aphanomyces invadans NJM9701.</title>
        <authorList>
            <consortium name="The Broad Institute Genomics Platform"/>
            <person name="Russ C."/>
            <person name="Tyler B."/>
            <person name="van West P."/>
            <person name="Dieguez-Uribeondo J."/>
            <person name="Young S.K."/>
            <person name="Zeng Q."/>
            <person name="Gargeya S."/>
            <person name="Fitzgerald M."/>
            <person name="Abouelleil A."/>
            <person name="Alvarado L."/>
            <person name="Chapman S.B."/>
            <person name="Gainer-Dewar J."/>
            <person name="Goldberg J."/>
            <person name="Griggs A."/>
            <person name="Gujja S."/>
            <person name="Hansen M."/>
            <person name="Howarth C."/>
            <person name="Imamovic A."/>
            <person name="Ireland A."/>
            <person name="Larimer J."/>
            <person name="McCowan C."/>
            <person name="Murphy C."/>
            <person name="Pearson M."/>
            <person name="Poon T.W."/>
            <person name="Priest M."/>
            <person name="Roberts A."/>
            <person name="Saif S."/>
            <person name="Shea T."/>
            <person name="Sykes S."/>
            <person name="Wortman J."/>
            <person name="Nusbaum C."/>
            <person name="Birren B."/>
        </authorList>
    </citation>
    <scope>NUCLEOTIDE SEQUENCE [LARGE SCALE GENOMIC DNA]</scope>
    <source>
        <strain evidence="18">NJM9701</strain>
    </source>
</reference>